<dbReference type="EMBL" id="DSEC01000160">
    <property type="protein sequence ID" value="HER43269.1"/>
    <property type="molecule type" value="Genomic_DNA"/>
</dbReference>
<proteinExistence type="predicted"/>
<accession>A0A7V2AU40</accession>
<reference evidence="1" key="1">
    <citation type="journal article" date="2020" name="mSystems">
        <title>Genome- and Community-Level Interaction Insights into Carbon Utilization and Element Cycling Functions of Hydrothermarchaeota in Hydrothermal Sediment.</title>
        <authorList>
            <person name="Zhou Z."/>
            <person name="Liu Y."/>
            <person name="Xu W."/>
            <person name="Pan J."/>
            <person name="Luo Z.H."/>
            <person name="Li M."/>
        </authorList>
    </citation>
    <scope>NUCLEOTIDE SEQUENCE [LARGE SCALE GENOMIC DNA]</scope>
    <source>
        <strain evidence="1">SpSt-1233</strain>
    </source>
</reference>
<dbReference type="AlphaFoldDB" id="A0A7V2AU40"/>
<protein>
    <submittedName>
        <fullName evidence="1">Uncharacterized protein</fullName>
    </submittedName>
</protein>
<organism evidence="1">
    <name type="scientific">Eiseniibacteriota bacterium</name>
    <dbReference type="NCBI Taxonomy" id="2212470"/>
    <lineage>
        <taxon>Bacteria</taxon>
        <taxon>Candidatus Eiseniibacteriota</taxon>
    </lineage>
</organism>
<comment type="caution">
    <text evidence="1">The sequence shown here is derived from an EMBL/GenBank/DDBJ whole genome shotgun (WGS) entry which is preliminary data.</text>
</comment>
<name>A0A7V2AU40_UNCEI</name>
<gene>
    <name evidence="1" type="ORF">ENO08_02270</name>
</gene>
<dbReference type="Proteomes" id="UP000886069">
    <property type="component" value="Unassembled WGS sequence"/>
</dbReference>
<evidence type="ECO:0000313" key="1">
    <source>
        <dbReference type="EMBL" id="HER43269.1"/>
    </source>
</evidence>
<sequence>MPTREKPRDLHDISHLFLSRGRSAGPRGAPVEAVLWLVSLGAGGNRAFFAAGFAAAAAAQGVHVTLLEIGGGLPNIGYYLSLGPEEYAASSADPSRLVSGSAGPRLRYLFSAGIERLERHDPPAFAADSPRLLVAALDRGIGRGAVESVVSRWLPEHGGRPDALCCFGGPDDRIEREVLLDGLRRDHREAFLLDLAKDSAAGGSRAADETFAVPERLVSSWAGRRLPEDPFFGDVVSHLLQVLSYRRKRVKDHAAG</sequence>